<dbReference type="SMART" id="SM00270">
    <property type="entry name" value="ChtBD1"/>
    <property type="match status" value="1"/>
</dbReference>
<dbReference type="Gene3D" id="3.30.60.10">
    <property type="entry name" value="Endochitinase-like"/>
    <property type="match status" value="1"/>
</dbReference>
<feature type="compositionally biased region" description="Polar residues" evidence="3">
    <location>
        <begin position="115"/>
        <end position="124"/>
    </location>
</feature>
<dbReference type="InParanoid" id="A0A2P6NKU1"/>
<dbReference type="SUPFAM" id="SSF57016">
    <property type="entry name" value="Plant lectins/antimicrobial peptides"/>
    <property type="match status" value="1"/>
</dbReference>
<keyword evidence="4" id="KW-0732">Signal</keyword>
<comment type="caution">
    <text evidence="6">The sequence shown here is derived from an EMBL/GenBank/DDBJ whole genome shotgun (WGS) entry which is preliminary data.</text>
</comment>
<keyword evidence="7" id="KW-1185">Reference proteome</keyword>
<dbReference type="InterPro" id="IPR001002">
    <property type="entry name" value="Chitin-bd_1"/>
</dbReference>
<organism evidence="6 7">
    <name type="scientific">Planoprotostelium fungivorum</name>
    <dbReference type="NCBI Taxonomy" id="1890364"/>
    <lineage>
        <taxon>Eukaryota</taxon>
        <taxon>Amoebozoa</taxon>
        <taxon>Evosea</taxon>
        <taxon>Variosea</taxon>
        <taxon>Cavosteliida</taxon>
        <taxon>Cavosteliaceae</taxon>
        <taxon>Planoprotostelium</taxon>
    </lineage>
</organism>
<protein>
    <recommendedName>
        <fullName evidence="5">Chitin-binding type-1 domain-containing protein</fullName>
    </recommendedName>
</protein>
<dbReference type="CDD" id="cd00035">
    <property type="entry name" value="ChtBD1"/>
    <property type="match status" value="1"/>
</dbReference>
<evidence type="ECO:0000259" key="5">
    <source>
        <dbReference type="PROSITE" id="PS50941"/>
    </source>
</evidence>
<evidence type="ECO:0000256" key="3">
    <source>
        <dbReference type="SAM" id="MobiDB-lite"/>
    </source>
</evidence>
<dbReference type="Proteomes" id="UP000241769">
    <property type="component" value="Unassembled WGS sequence"/>
</dbReference>
<evidence type="ECO:0000313" key="7">
    <source>
        <dbReference type="Proteomes" id="UP000241769"/>
    </source>
</evidence>
<feature type="region of interest" description="Disordered" evidence="3">
    <location>
        <begin position="87"/>
        <end position="124"/>
    </location>
</feature>
<reference evidence="6 7" key="1">
    <citation type="journal article" date="2018" name="Genome Biol. Evol.">
        <title>Multiple Roots of Fruiting Body Formation in Amoebozoa.</title>
        <authorList>
            <person name="Hillmann F."/>
            <person name="Forbes G."/>
            <person name="Novohradska S."/>
            <person name="Ferling I."/>
            <person name="Riege K."/>
            <person name="Groth M."/>
            <person name="Westermann M."/>
            <person name="Marz M."/>
            <person name="Spaller T."/>
            <person name="Winckler T."/>
            <person name="Schaap P."/>
            <person name="Glockner G."/>
        </authorList>
    </citation>
    <scope>NUCLEOTIDE SEQUENCE [LARGE SCALE GENOMIC DNA]</scope>
    <source>
        <strain evidence="6 7">Jena</strain>
    </source>
</reference>
<dbReference type="Pfam" id="PF00187">
    <property type="entry name" value="Chitin_bind_1"/>
    <property type="match status" value="1"/>
</dbReference>
<feature type="chain" id="PRO_5015145004" description="Chitin-binding type-1 domain-containing protein" evidence="4">
    <location>
        <begin position="19"/>
        <end position="221"/>
    </location>
</feature>
<evidence type="ECO:0000313" key="6">
    <source>
        <dbReference type="EMBL" id="PRP84559.1"/>
    </source>
</evidence>
<dbReference type="GO" id="GO:0008061">
    <property type="term" value="F:chitin binding"/>
    <property type="evidence" value="ECO:0007669"/>
    <property type="project" value="UniProtKB-UniRule"/>
</dbReference>
<dbReference type="AlphaFoldDB" id="A0A2P6NKU1"/>
<dbReference type="InterPro" id="IPR036861">
    <property type="entry name" value="Endochitinase-like_sf"/>
</dbReference>
<feature type="disulfide bond" evidence="2">
    <location>
        <begin position="49"/>
        <end position="53"/>
    </location>
</feature>
<dbReference type="PROSITE" id="PS50941">
    <property type="entry name" value="CHIT_BIND_I_2"/>
    <property type="match status" value="1"/>
</dbReference>
<dbReference type="InterPro" id="IPR018371">
    <property type="entry name" value="Chitin-binding_1_CS"/>
</dbReference>
<dbReference type="EMBL" id="MDYQ01000061">
    <property type="protein sequence ID" value="PRP84559.1"/>
    <property type="molecule type" value="Genomic_DNA"/>
</dbReference>
<evidence type="ECO:0000256" key="1">
    <source>
        <dbReference type="ARBA" id="ARBA00022669"/>
    </source>
</evidence>
<feature type="domain" description="Chitin-binding type-1" evidence="5">
    <location>
        <begin position="18"/>
        <end position="55"/>
    </location>
</feature>
<evidence type="ECO:0000256" key="4">
    <source>
        <dbReference type="SAM" id="SignalP"/>
    </source>
</evidence>
<gene>
    <name evidence="6" type="ORF">PROFUN_05894</name>
</gene>
<dbReference type="OrthoDB" id="17096at2759"/>
<dbReference type="PROSITE" id="PS00026">
    <property type="entry name" value="CHIT_BIND_I_1"/>
    <property type="match status" value="1"/>
</dbReference>
<sequence length="221" mass="23273">MKKVFVFALVAFVGLALSQNCGCDSSAPCCSQYGYCGTTPEYCDPNQGCQSGCNGGGNGGGDGGNGGNNGGGDGGNSGSGQSYNGQVTFYGWNDNDPPSDQIASPEVRHGKAMQTAGTYQDPNTAASSYDEFPAGTILYVPFLQKYVIIEDTCAQCIQDFGNGQHHIDIWMGPNYWANGPLDDCEGSLTRDGVQFIANPDPNLPVDTTPFYQNNQCTGRAH</sequence>
<name>A0A2P6NKU1_9EUKA</name>
<keyword evidence="1 2" id="KW-0147">Chitin-binding</keyword>
<comment type="caution">
    <text evidence="2">Lacks conserved residue(s) required for the propagation of feature annotation.</text>
</comment>
<feature type="signal peptide" evidence="4">
    <location>
        <begin position="1"/>
        <end position="18"/>
    </location>
</feature>
<keyword evidence="2" id="KW-1015">Disulfide bond</keyword>
<feature type="disulfide bond" evidence="2">
    <location>
        <begin position="29"/>
        <end position="43"/>
    </location>
</feature>
<proteinExistence type="predicted"/>
<accession>A0A2P6NKU1</accession>
<evidence type="ECO:0000256" key="2">
    <source>
        <dbReference type="PROSITE-ProRule" id="PRU00261"/>
    </source>
</evidence>